<evidence type="ECO:0000256" key="7">
    <source>
        <dbReference type="SAM" id="MobiDB-lite"/>
    </source>
</evidence>
<evidence type="ECO:0000256" key="2">
    <source>
        <dbReference type="ARBA" id="ARBA00022491"/>
    </source>
</evidence>
<comment type="subcellular location">
    <subcellularLocation>
        <location evidence="1 6">Nucleus</location>
    </subcellularLocation>
</comment>
<gene>
    <name evidence="9" type="ORF">SASPL_154121</name>
</gene>
<dbReference type="PANTHER" id="PTHR33057:SF82">
    <property type="entry name" value="TRANSCRIPTION REPRESSOR OFP5"/>
    <property type="match status" value="1"/>
</dbReference>
<dbReference type="GO" id="GO:0005634">
    <property type="term" value="C:nucleus"/>
    <property type="evidence" value="ECO:0007669"/>
    <property type="project" value="UniProtKB-SubCell"/>
</dbReference>
<dbReference type="InterPro" id="IPR006458">
    <property type="entry name" value="Ovate_C"/>
</dbReference>
<reference evidence="9" key="1">
    <citation type="submission" date="2018-01" db="EMBL/GenBank/DDBJ databases">
        <authorList>
            <person name="Mao J.F."/>
        </authorList>
    </citation>
    <scope>NUCLEOTIDE SEQUENCE</scope>
    <source>
        <strain evidence="9">Huo1</strain>
        <tissue evidence="9">Leaf</tissue>
    </source>
</reference>
<evidence type="ECO:0000259" key="8">
    <source>
        <dbReference type="PROSITE" id="PS51754"/>
    </source>
</evidence>
<keyword evidence="2 6" id="KW-0678">Repressor</keyword>
<evidence type="ECO:0000256" key="4">
    <source>
        <dbReference type="ARBA" id="ARBA00023163"/>
    </source>
</evidence>
<dbReference type="NCBIfam" id="TIGR01568">
    <property type="entry name" value="A_thal_3678"/>
    <property type="match status" value="1"/>
</dbReference>
<keyword evidence="3 6" id="KW-0805">Transcription regulation</keyword>
<sequence>MKWSTNSSSSLFTRLLSKFTRNSPNKSHTPHNSNNVLDFPSPNSSFYRDEGRFYSLDEHDPYWRISFTDGRIQPRRSTGGINQDSDVFPSFRRLGLAESPERKFSEMVSDIKKMRENRGMKQRGKTEENGGRKQRGKQRSGERNEYLPPIEVKRGARVRVRRTRASKVYSPRNECKIRALEEMQKARSKAKKRAPGEWVVEGKTVFDSVVVVKSSLDPRRDFKDSMVSMIREKGIGHPDDLEELLACYLTLNCNQYHDLIISVFTQVWVELKGDSFDKNVPYFYC</sequence>
<evidence type="ECO:0000256" key="1">
    <source>
        <dbReference type="ARBA" id="ARBA00004123"/>
    </source>
</evidence>
<dbReference type="Pfam" id="PF04844">
    <property type="entry name" value="Ovate"/>
    <property type="match status" value="1"/>
</dbReference>
<accession>A0A8X8YZ12</accession>
<comment type="function">
    <text evidence="6">Transcriptional repressor that regulates multiple aspects of plant growth and development.</text>
</comment>
<dbReference type="OrthoDB" id="1928390at2759"/>
<dbReference type="EMBL" id="PNBA02000022">
    <property type="protein sequence ID" value="KAG6385288.1"/>
    <property type="molecule type" value="Genomic_DNA"/>
</dbReference>
<feature type="compositionally biased region" description="Basic and acidic residues" evidence="7">
    <location>
        <begin position="113"/>
        <end position="131"/>
    </location>
</feature>
<feature type="region of interest" description="Disordered" evidence="7">
    <location>
        <begin position="113"/>
        <end position="147"/>
    </location>
</feature>
<keyword evidence="10" id="KW-1185">Reference proteome</keyword>
<dbReference type="InterPro" id="IPR038933">
    <property type="entry name" value="Ovate"/>
</dbReference>
<keyword evidence="5 6" id="KW-0539">Nucleus</keyword>
<organism evidence="9">
    <name type="scientific">Salvia splendens</name>
    <name type="common">Scarlet sage</name>
    <dbReference type="NCBI Taxonomy" id="180675"/>
    <lineage>
        <taxon>Eukaryota</taxon>
        <taxon>Viridiplantae</taxon>
        <taxon>Streptophyta</taxon>
        <taxon>Embryophyta</taxon>
        <taxon>Tracheophyta</taxon>
        <taxon>Spermatophyta</taxon>
        <taxon>Magnoliopsida</taxon>
        <taxon>eudicotyledons</taxon>
        <taxon>Gunneridae</taxon>
        <taxon>Pentapetalae</taxon>
        <taxon>asterids</taxon>
        <taxon>lamiids</taxon>
        <taxon>Lamiales</taxon>
        <taxon>Lamiaceae</taxon>
        <taxon>Nepetoideae</taxon>
        <taxon>Mentheae</taxon>
        <taxon>Salviinae</taxon>
        <taxon>Salvia</taxon>
        <taxon>Salvia subgen. Calosphace</taxon>
        <taxon>core Calosphace</taxon>
    </lineage>
</organism>
<name>A0A8X8YZ12_SALSN</name>
<dbReference type="GO" id="GO:0045892">
    <property type="term" value="P:negative regulation of DNA-templated transcription"/>
    <property type="evidence" value="ECO:0007669"/>
    <property type="project" value="UniProtKB-UniRule"/>
</dbReference>
<feature type="domain" description="OVATE" evidence="8">
    <location>
        <begin position="211"/>
        <end position="270"/>
    </location>
</feature>
<proteinExistence type="predicted"/>
<dbReference type="Proteomes" id="UP000298416">
    <property type="component" value="Unassembled WGS sequence"/>
</dbReference>
<dbReference type="AlphaFoldDB" id="A0A8X8YZ12"/>
<evidence type="ECO:0000256" key="6">
    <source>
        <dbReference type="RuleBase" id="RU367028"/>
    </source>
</evidence>
<dbReference type="PROSITE" id="PS51754">
    <property type="entry name" value="OVATE"/>
    <property type="match status" value="1"/>
</dbReference>
<evidence type="ECO:0000256" key="3">
    <source>
        <dbReference type="ARBA" id="ARBA00023015"/>
    </source>
</evidence>
<comment type="caution">
    <text evidence="9">The sequence shown here is derived from an EMBL/GenBank/DDBJ whole genome shotgun (WGS) entry which is preliminary data.</text>
</comment>
<evidence type="ECO:0000256" key="5">
    <source>
        <dbReference type="ARBA" id="ARBA00023242"/>
    </source>
</evidence>
<evidence type="ECO:0000313" key="9">
    <source>
        <dbReference type="EMBL" id="KAG6385288.1"/>
    </source>
</evidence>
<evidence type="ECO:0000313" key="10">
    <source>
        <dbReference type="Proteomes" id="UP000298416"/>
    </source>
</evidence>
<feature type="region of interest" description="Disordered" evidence="7">
    <location>
        <begin position="21"/>
        <end position="40"/>
    </location>
</feature>
<protein>
    <recommendedName>
        <fullName evidence="6">Transcription repressor</fullName>
    </recommendedName>
    <alternativeName>
        <fullName evidence="6">Ovate family protein</fullName>
    </alternativeName>
</protein>
<reference evidence="9" key="2">
    <citation type="submission" date="2020-08" db="EMBL/GenBank/DDBJ databases">
        <title>Plant Genome Project.</title>
        <authorList>
            <person name="Zhang R.-G."/>
        </authorList>
    </citation>
    <scope>NUCLEOTIDE SEQUENCE</scope>
    <source>
        <strain evidence="9">Huo1</strain>
        <tissue evidence="9">Leaf</tissue>
    </source>
</reference>
<dbReference type="PANTHER" id="PTHR33057">
    <property type="entry name" value="TRANSCRIPTION REPRESSOR OFP7-RELATED"/>
    <property type="match status" value="1"/>
</dbReference>
<keyword evidence="4 6" id="KW-0804">Transcription</keyword>